<proteinExistence type="predicted"/>
<name>A0A7D9KJS3_PARCT</name>
<evidence type="ECO:0000313" key="2">
    <source>
        <dbReference type="Proteomes" id="UP001152795"/>
    </source>
</evidence>
<sequence>MDTCREHATVMKKEMLKSTNKNVVMIKKLMVLTYPFRREKILAEPTAVEDITKEYPALNLISEFKSEFGRVMEDKTILKEMSATFTAVVKPKLLALAKEKGERKILEEMQELISMETSKRSDIEDTAAIIMLPQLMKRMNKGTVHLLKICSDDESIDDVIQQAVSPQLIGGGEIGNITPFYLVAERKVVLKFNDMESSKALAILMASYYIFNMEYPSNMRNVYLVLEATIMGRTAEARKRVVVNKFLQELNIEH</sequence>
<evidence type="ECO:0000313" key="1">
    <source>
        <dbReference type="EMBL" id="CAB4045341.1"/>
    </source>
</evidence>
<dbReference type="PANTHER" id="PTHR31025:SF9">
    <property type="entry name" value="SI:DKEY-286J15.1"/>
    <property type="match status" value="1"/>
</dbReference>
<keyword evidence="2" id="KW-1185">Reference proteome</keyword>
<dbReference type="OrthoDB" id="5970750at2759"/>
<reference evidence="1" key="1">
    <citation type="submission" date="2020-04" db="EMBL/GenBank/DDBJ databases">
        <authorList>
            <person name="Alioto T."/>
            <person name="Alioto T."/>
            <person name="Gomez Garrido J."/>
        </authorList>
    </citation>
    <scope>NUCLEOTIDE SEQUENCE</scope>
    <source>
        <strain evidence="1">A484AB</strain>
    </source>
</reference>
<dbReference type="PANTHER" id="PTHR31025">
    <property type="entry name" value="SI:CH211-196P9.1-RELATED"/>
    <property type="match status" value="1"/>
</dbReference>
<accession>A0A7D9KJS3</accession>
<dbReference type="Proteomes" id="UP001152795">
    <property type="component" value="Unassembled WGS sequence"/>
</dbReference>
<protein>
    <submittedName>
        <fullName evidence="1">Uncharacterized protein</fullName>
    </submittedName>
</protein>
<dbReference type="EMBL" id="CACRXK020038873">
    <property type="protein sequence ID" value="CAB4045341.1"/>
    <property type="molecule type" value="Genomic_DNA"/>
</dbReference>
<dbReference type="AlphaFoldDB" id="A0A7D9KJS3"/>
<comment type="caution">
    <text evidence="1">The sequence shown here is derived from an EMBL/GenBank/DDBJ whole genome shotgun (WGS) entry which is preliminary data.</text>
</comment>
<organism evidence="1 2">
    <name type="scientific">Paramuricea clavata</name>
    <name type="common">Red gorgonian</name>
    <name type="synonym">Violescent sea-whip</name>
    <dbReference type="NCBI Taxonomy" id="317549"/>
    <lineage>
        <taxon>Eukaryota</taxon>
        <taxon>Metazoa</taxon>
        <taxon>Cnidaria</taxon>
        <taxon>Anthozoa</taxon>
        <taxon>Octocorallia</taxon>
        <taxon>Malacalcyonacea</taxon>
        <taxon>Plexauridae</taxon>
        <taxon>Paramuricea</taxon>
    </lineage>
</organism>
<gene>
    <name evidence="1" type="ORF">PACLA_8A059104</name>
</gene>